<feature type="domain" description="D-galactarate/Altronate dehydratase C-terminal" evidence="4">
    <location>
        <begin position="142"/>
        <end position="382"/>
    </location>
</feature>
<evidence type="ECO:0000256" key="1">
    <source>
        <dbReference type="ARBA" id="ARBA00010986"/>
    </source>
</evidence>
<evidence type="ECO:0000256" key="2">
    <source>
        <dbReference type="ARBA" id="ARBA00023239"/>
    </source>
</evidence>
<dbReference type="GO" id="GO:0016829">
    <property type="term" value="F:lyase activity"/>
    <property type="evidence" value="ECO:0007669"/>
    <property type="project" value="UniProtKB-KW"/>
</dbReference>
<keyword evidence="2" id="KW-0456">Lyase</keyword>
<organism evidence="5 6">
    <name type="scientific">Treponema denticola</name>
    <dbReference type="NCBI Taxonomy" id="158"/>
    <lineage>
        <taxon>Bacteria</taxon>
        <taxon>Pseudomonadati</taxon>
        <taxon>Spirochaetota</taxon>
        <taxon>Spirochaetia</taxon>
        <taxon>Spirochaetales</taxon>
        <taxon>Treponemataceae</taxon>
        <taxon>Treponema</taxon>
    </lineage>
</organism>
<dbReference type="InterPro" id="IPR052172">
    <property type="entry name" value="UxaA_altronate/galactarate_dh"/>
</dbReference>
<dbReference type="RefSeq" id="WP_253716068.1">
    <property type="nucleotide sequence ID" value="NZ_CP051522.1"/>
</dbReference>
<dbReference type="Pfam" id="PF04295">
    <property type="entry name" value="GD_AH_second"/>
    <property type="match status" value="1"/>
</dbReference>
<evidence type="ECO:0000313" key="5">
    <source>
        <dbReference type="EMBL" id="UTD00310.1"/>
    </source>
</evidence>
<dbReference type="Proteomes" id="UP001056981">
    <property type="component" value="Chromosome"/>
</dbReference>
<evidence type="ECO:0000313" key="6">
    <source>
        <dbReference type="Proteomes" id="UP001056981"/>
    </source>
</evidence>
<dbReference type="InterPro" id="IPR007392">
    <property type="entry name" value="GD_AH_second"/>
</dbReference>
<feature type="domain" description="D-galactarate/Altronate dehydratase second" evidence="3">
    <location>
        <begin position="5"/>
        <end position="132"/>
    </location>
</feature>
<protein>
    <submittedName>
        <fullName evidence="5">UxaA family hydrolase</fullName>
    </submittedName>
</protein>
<comment type="similarity">
    <text evidence="1">Belongs to the UxaA family.</text>
</comment>
<keyword evidence="5" id="KW-0378">Hydrolase</keyword>
<gene>
    <name evidence="5" type="ORF">E4N86_06180</name>
</gene>
<dbReference type="Pfam" id="PF20629">
    <property type="entry name" value="GD_AH_C"/>
    <property type="match status" value="1"/>
</dbReference>
<dbReference type="InterPro" id="IPR048332">
    <property type="entry name" value="GD_AH_C"/>
</dbReference>
<reference evidence="5" key="1">
    <citation type="submission" date="2020-04" db="EMBL/GenBank/DDBJ databases">
        <title>Comparative genomics of oral phylogroup-2 Treponema strains.</title>
        <authorList>
            <person name="Zeng H."/>
            <person name="Chan Y.K."/>
            <person name="Watt R.M."/>
        </authorList>
    </citation>
    <scope>NUCLEOTIDE SEQUENCE</scope>
    <source>
        <strain evidence="5">OMZ 905</strain>
    </source>
</reference>
<evidence type="ECO:0000259" key="4">
    <source>
        <dbReference type="Pfam" id="PF20629"/>
    </source>
</evidence>
<sequence length="385" mass="41130">MKFMGYRRKDGKVGIRNHVLVLATSVCSNKVAEDISRAVEGTTFINNTYGCCQLGVDFTLTRKTIVNTCLHPNVGAVLVVGLGCEGLEPLDIYESIKESGKPVEMLTIQGEKGTLTAYAKGVSIARKFVQEISSIQKECCDISEIILGMECGGSDTTSGLASNPTCGICSDKMVELGGTSILSETTEFIGAEHVVAKRGKTEEISKKILELVCNCEKKAMSLGVDIRGSQPTPGNIVGGLTTIEEKSLGCIHKSGTKEFQGVLDYADIPDSHGLFIMDTPGQDIESITGMVAGGAQVIIFTTGRGSPTGNPIAPVIKLTGNKNTFEAMQDNIDFDVSDIILGKESIHDAGERLFEEILHVCNGKITKAEALKHKEFGVLRLASTF</sequence>
<name>A0A9Q9BHX0_TREDN</name>
<dbReference type="GO" id="GO:0019698">
    <property type="term" value="P:D-galacturonate catabolic process"/>
    <property type="evidence" value="ECO:0007669"/>
    <property type="project" value="TreeGrafter"/>
</dbReference>
<proteinExistence type="inferred from homology"/>
<accession>A0A9Q9BHX0</accession>
<evidence type="ECO:0000259" key="3">
    <source>
        <dbReference type="Pfam" id="PF04295"/>
    </source>
</evidence>
<dbReference type="PANTHER" id="PTHR30536:SF5">
    <property type="entry name" value="ALTRONATE DEHYDRATASE"/>
    <property type="match status" value="1"/>
</dbReference>
<dbReference type="PANTHER" id="PTHR30536">
    <property type="entry name" value="ALTRONATE/GALACTARATE DEHYDRATASE"/>
    <property type="match status" value="1"/>
</dbReference>
<dbReference type="AlphaFoldDB" id="A0A9Q9BHX0"/>
<dbReference type="EMBL" id="CP051635">
    <property type="protein sequence ID" value="UTD00310.1"/>
    <property type="molecule type" value="Genomic_DNA"/>
</dbReference>
<dbReference type="GO" id="GO:0016787">
    <property type="term" value="F:hydrolase activity"/>
    <property type="evidence" value="ECO:0007669"/>
    <property type="project" value="UniProtKB-KW"/>
</dbReference>